<sequence length="277" mass="30519">MNGINGGAKTTGKKIGKKKNRKTKKKAQATKNTSKESAEETSTSQEADGQTVENANKMITVSSVLGPASAEARLQPNATATNLTLLEVNDHEFKNDAGPWQIVIPKNRRKELSSENAEAPGKRNIKSSQRRLLANNNTSAKKSQRPSKSETVPAQEVTSGHSKAAFSTATARKVPWASQPSARPTKAFMSAPQHSQMALNEDADQTRRSIMSYDMMNGVFHRTFPVAAELKIDVETFLIASSAYHYLNEKKIELTRVLEAQRVEAQFDLQQELMSFK</sequence>
<feature type="region of interest" description="Disordered" evidence="1">
    <location>
        <begin position="1"/>
        <end position="55"/>
    </location>
</feature>
<dbReference type="EMBL" id="CANTFM010000020">
    <property type="protein sequence ID" value="CAI5708451.1"/>
    <property type="molecule type" value="Genomic_DNA"/>
</dbReference>
<keyword evidence="3" id="KW-1185">Reference proteome</keyword>
<feature type="compositionally biased region" description="Basic residues" evidence="1">
    <location>
        <begin position="11"/>
        <end position="28"/>
    </location>
</feature>
<evidence type="ECO:0000313" key="3">
    <source>
        <dbReference type="Proteomes" id="UP001162029"/>
    </source>
</evidence>
<gene>
    <name evidence="2" type="ORF">PDE001_LOCUS87</name>
</gene>
<name>A0AAV0SXQ6_9STRA</name>
<feature type="region of interest" description="Disordered" evidence="1">
    <location>
        <begin position="109"/>
        <end position="183"/>
    </location>
</feature>
<evidence type="ECO:0000313" key="2">
    <source>
        <dbReference type="EMBL" id="CAI5708451.1"/>
    </source>
</evidence>
<dbReference type="AlphaFoldDB" id="A0AAV0SXQ6"/>
<reference evidence="2" key="1">
    <citation type="submission" date="2022-12" db="EMBL/GenBank/DDBJ databases">
        <authorList>
            <person name="Webb A."/>
        </authorList>
    </citation>
    <scope>NUCLEOTIDE SEQUENCE</scope>
    <source>
        <strain evidence="2">Pd1</strain>
    </source>
</reference>
<accession>A0AAV0SXQ6</accession>
<protein>
    <submittedName>
        <fullName evidence="2">Uncharacterized protein</fullName>
    </submittedName>
</protein>
<feature type="compositionally biased region" description="Polar residues" evidence="1">
    <location>
        <begin position="149"/>
        <end position="170"/>
    </location>
</feature>
<dbReference type="Proteomes" id="UP001162029">
    <property type="component" value="Unassembled WGS sequence"/>
</dbReference>
<comment type="caution">
    <text evidence="2">The sequence shown here is derived from an EMBL/GenBank/DDBJ whole genome shotgun (WGS) entry which is preliminary data.</text>
</comment>
<organism evidence="2 3">
    <name type="scientific">Peronospora destructor</name>
    <dbReference type="NCBI Taxonomy" id="86335"/>
    <lineage>
        <taxon>Eukaryota</taxon>
        <taxon>Sar</taxon>
        <taxon>Stramenopiles</taxon>
        <taxon>Oomycota</taxon>
        <taxon>Peronosporomycetes</taxon>
        <taxon>Peronosporales</taxon>
        <taxon>Peronosporaceae</taxon>
        <taxon>Peronospora</taxon>
    </lineage>
</organism>
<evidence type="ECO:0000256" key="1">
    <source>
        <dbReference type="SAM" id="MobiDB-lite"/>
    </source>
</evidence>
<proteinExistence type="predicted"/>